<dbReference type="InterPro" id="IPR043129">
    <property type="entry name" value="ATPase_NBD"/>
</dbReference>
<name>A0ABN2PZD7_9PSEU</name>
<dbReference type="SUPFAM" id="SSF53067">
    <property type="entry name" value="Actin-like ATPase domain"/>
    <property type="match status" value="1"/>
</dbReference>
<evidence type="ECO:0000256" key="1">
    <source>
        <dbReference type="ARBA" id="ARBA00006479"/>
    </source>
</evidence>
<proteinExistence type="inferred from homology"/>
<sequence>MTERSDPGQVDTVRAAAAEEGASQVEALHVTRRKAPPHSTALPDAHDTAPRTAAARLLALLHHSGPLSRSSATSALGLARSAMGTALAELDELGLVRTTADTTAASGRGRPSPLVIPAPTAPFVVAAVLRPNCLKVATGTIGAPIAPPRHQPLSARDFEPERLAAIVAEQIEHAIRRQDGVARVCAGITVAIPGAIRESDGFVRSSLCYGWTDVPFGQLMTPLLPNFPLHFDRDSNLTAMAEYRRGAAAGASNALVLTCDGKGIGGALMNAGTLFTGGGHAVEAGHLMVDSRGEACPCGSRGCLERYADGTALARAAAVPTAGEALQSTTPRARRARRRAAGILGSGLAGLATVLDPDRIVLTGFLADLLAAEPNVLPREIHRGSLIARTRGIQPVPGELAEPMLTGAVDHAFAPLLRDPQRVRPTGR</sequence>
<dbReference type="InterPro" id="IPR036390">
    <property type="entry name" value="WH_DNA-bd_sf"/>
</dbReference>
<evidence type="ECO:0000313" key="3">
    <source>
        <dbReference type="Proteomes" id="UP001501116"/>
    </source>
</evidence>
<dbReference type="EMBL" id="BAAANN010000001">
    <property type="protein sequence ID" value="GAA1939157.1"/>
    <property type="molecule type" value="Genomic_DNA"/>
</dbReference>
<dbReference type="RefSeq" id="WP_344412433.1">
    <property type="nucleotide sequence ID" value="NZ_BAAANN010000001.1"/>
</dbReference>
<reference evidence="2 3" key="1">
    <citation type="journal article" date="2019" name="Int. J. Syst. Evol. Microbiol.">
        <title>The Global Catalogue of Microorganisms (GCM) 10K type strain sequencing project: providing services to taxonomists for standard genome sequencing and annotation.</title>
        <authorList>
            <consortium name="The Broad Institute Genomics Platform"/>
            <consortium name="The Broad Institute Genome Sequencing Center for Infectious Disease"/>
            <person name="Wu L."/>
            <person name="Ma J."/>
        </authorList>
    </citation>
    <scope>NUCLEOTIDE SEQUENCE [LARGE SCALE GENOMIC DNA]</scope>
    <source>
        <strain evidence="2 3">JCM 14545</strain>
    </source>
</reference>
<comment type="caution">
    <text evidence="2">The sequence shown here is derived from an EMBL/GenBank/DDBJ whole genome shotgun (WGS) entry which is preliminary data.</text>
</comment>
<comment type="similarity">
    <text evidence="1">Belongs to the ROK (NagC/XylR) family.</text>
</comment>
<gene>
    <name evidence="2" type="ORF">GCM10009754_02800</name>
</gene>
<dbReference type="Gene3D" id="1.10.10.10">
    <property type="entry name" value="Winged helix-like DNA-binding domain superfamily/Winged helix DNA-binding domain"/>
    <property type="match status" value="1"/>
</dbReference>
<dbReference type="InterPro" id="IPR000600">
    <property type="entry name" value="ROK"/>
</dbReference>
<dbReference type="Gene3D" id="3.30.420.40">
    <property type="match status" value="2"/>
</dbReference>
<dbReference type="PANTHER" id="PTHR18964">
    <property type="entry name" value="ROK (REPRESSOR, ORF, KINASE) FAMILY"/>
    <property type="match status" value="1"/>
</dbReference>
<dbReference type="PANTHER" id="PTHR18964:SF149">
    <property type="entry name" value="BIFUNCTIONAL UDP-N-ACETYLGLUCOSAMINE 2-EPIMERASE_N-ACETYLMANNOSAMINE KINASE"/>
    <property type="match status" value="1"/>
</dbReference>
<dbReference type="Proteomes" id="UP001501116">
    <property type="component" value="Unassembled WGS sequence"/>
</dbReference>
<protein>
    <submittedName>
        <fullName evidence="2">ROK family protein</fullName>
    </submittedName>
</protein>
<evidence type="ECO:0000313" key="2">
    <source>
        <dbReference type="EMBL" id="GAA1939157.1"/>
    </source>
</evidence>
<accession>A0ABN2PZD7</accession>
<dbReference type="SUPFAM" id="SSF46785">
    <property type="entry name" value="Winged helix' DNA-binding domain"/>
    <property type="match status" value="1"/>
</dbReference>
<dbReference type="Pfam" id="PF00480">
    <property type="entry name" value="ROK"/>
    <property type="match status" value="1"/>
</dbReference>
<keyword evidence="3" id="KW-1185">Reference proteome</keyword>
<dbReference type="InterPro" id="IPR036388">
    <property type="entry name" value="WH-like_DNA-bd_sf"/>
</dbReference>
<organism evidence="2 3">
    <name type="scientific">Amycolatopsis minnesotensis</name>
    <dbReference type="NCBI Taxonomy" id="337894"/>
    <lineage>
        <taxon>Bacteria</taxon>
        <taxon>Bacillati</taxon>
        <taxon>Actinomycetota</taxon>
        <taxon>Actinomycetes</taxon>
        <taxon>Pseudonocardiales</taxon>
        <taxon>Pseudonocardiaceae</taxon>
        <taxon>Amycolatopsis</taxon>
    </lineage>
</organism>